<dbReference type="AlphaFoldDB" id="A0AAD4N6R8"/>
<reference evidence="1" key="1">
    <citation type="submission" date="2022-01" db="EMBL/GenBank/DDBJ databases">
        <title>Genome Sequence Resource for Two Populations of Ditylenchus destructor, the Migratory Endoparasitic Phytonematode.</title>
        <authorList>
            <person name="Zhang H."/>
            <person name="Lin R."/>
            <person name="Xie B."/>
        </authorList>
    </citation>
    <scope>NUCLEOTIDE SEQUENCE</scope>
    <source>
        <strain evidence="1">BazhouSP</strain>
    </source>
</reference>
<comment type="caution">
    <text evidence="1">The sequence shown here is derived from an EMBL/GenBank/DDBJ whole genome shotgun (WGS) entry which is preliminary data.</text>
</comment>
<protein>
    <recommendedName>
        <fullName evidence="3">MATH domain-containing protein</fullName>
    </recommendedName>
</protein>
<gene>
    <name evidence="1" type="ORF">DdX_08138</name>
</gene>
<dbReference type="InterPro" id="IPR008974">
    <property type="entry name" value="TRAF-like"/>
</dbReference>
<evidence type="ECO:0000313" key="1">
    <source>
        <dbReference type="EMBL" id="KAI1714869.1"/>
    </source>
</evidence>
<evidence type="ECO:0000313" key="2">
    <source>
        <dbReference type="Proteomes" id="UP001201812"/>
    </source>
</evidence>
<keyword evidence="2" id="KW-1185">Reference proteome</keyword>
<dbReference type="Gene3D" id="2.60.210.10">
    <property type="entry name" value="Apoptosis, Tumor Necrosis Factor Receptor Associated Protein 2, Chain A"/>
    <property type="match status" value="1"/>
</dbReference>
<evidence type="ECO:0008006" key="3">
    <source>
        <dbReference type="Google" id="ProtNLM"/>
    </source>
</evidence>
<dbReference type="Proteomes" id="UP001201812">
    <property type="component" value="Unassembled WGS sequence"/>
</dbReference>
<organism evidence="1 2">
    <name type="scientific">Ditylenchus destructor</name>
    <dbReference type="NCBI Taxonomy" id="166010"/>
    <lineage>
        <taxon>Eukaryota</taxon>
        <taxon>Metazoa</taxon>
        <taxon>Ecdysozoa</taxon>
        <taxon>Nematoda</taxon>
        <taxon>Chromadorea</taxon>
        <taxon>Rhabditida</taxon>
        <taxon>Tylenchina</taxon>
        <taxon>Tylenchomorpha</taxon>
        <taxon>Sphaerularioidea</taxon>
        <taxon>Anguinidae</taxon>
        <taxon>Anguininae</taxon>
        <taxon>Ditylenchus</taxon>
    </lineage>
</organism>
<name>A0AAD4N6R8_9BILA</name>
<sequence length="322" mass="36509">MVKPKINLAPEVKININKFLGAVELKVTDFTNIASNNVPELRSSSIRSGHALLGLPVAQSGSFIHTQKQMRKNFTQHYMEQEDEGDFLWNLHRPTFTEALTDFANLDTVLNPANDFLLDDTVIFQLEVITNRPLSAYLDPQATEATITCKISGFAHIVEQYVVNRRGWKLDIDNHRSNSRFLLSSTVGIGEFVWRMALFIRNDTLIVKILCECPQNNTELHMLKGCEANVEATIHSSKNDKVDRGNGSYIWSFYRDDGWDFYYYDFDSTTCTTASCEELSDPENGFVQNDSLQITASISDVREPEESMGSIDSFGIDYWTNA</sequence>
<proteinExistence type="predicted"/>
<accession>A0AAD4N6R8</accession>
<dbReference type="EMBL" id="JAKKPZ010000012">
    <property type="protein sequence ID" value="KAI1714869.1"/>
    <property type="molecule type" value="Genomic_DNA"/>
</dbReference>